<dbReference type="Proteomes" id="UP001148662">
    <property type="component" value="Unassembled WGS sequence"/>
</dbReference>
<organism evidence="1 2">
    <name type="scientific">Phlebia brevispora</name>
    <dbReference type="NCBI Taxonomy" id="194682"/>
    <lineage>
        <taxon>Eukaryota</taxon>
        <taxon>Fungi</taxon>
        <taxon>Dikarya</taxon>
        <taxon>Basidiomycota</taxon>
        <taxon>Agaricomycotina</taxon>
        <taxon>Agaricomycetes</taxon>
        <taxon>Polyporales</taxon>
        <taxon>Meruliaceae</taxon>
        <taxon>Phlebia</taxon>
    </lineage>
</organism>
<protein>
    <submittedName>
        <fullName evidence="1">Uncharacterized protein</fullName>
    </submittedName>
</protein>
<dbReference type="EMBL" id="JANHOG010000413">
    <property type="protein sequence ID" value="KAJ3554618.1"/>
    <property type="molecule type" value="Genomic_DNA"/>
</dbReference>
<accession>A0ACC1T7C9</accession>
<reference evidence="1" key="1">
    <citation type="submission" date="2022-07" db="EMBL/GenBank/DDBJ databases">
        <title>Genome Sequence of Phlebia brevispora.</title>
        <authorList>
            <person name="Buettner E."/>
        </authorList>
    </citation>
    <scope>NUCLEOTIDE SEQUENCE</scope>
    <source>
        <strain evidence="1">MPL23</strain>
    </source>
</reference>
<comment type="caution">
    <text evidence="1">The sequence shown here is derived from an EMBL/GenBank/DDBJ whole genome shotgun (WGS) entry which is preliminary data.</text>
</comment>
<evidence type="ECO:0000313" key="2">
    <source>
        <dbReference type="Proteomes" id="UP001148662"/>
    </source>
</evidence>
<keyword evidence="2" id="KW-1185">Reference proteome</keyword>
<sequence>MSSEKSAENPSIVLEDQIDQKDASSVEQAEAEKASSELIDSDSELLIPSRRLTAEKQLVRILDMRLLPTIVLIFILNYIDRTAVSAARLNGLESDLHINDIQYSTILAVLYASYVPAQIPSNMILNRISRPSWYIPICVILWGMTSALTGVAKNYAGILAARIFVGLPEAAFYPGAMYLLSRWYTRKELAFRGAILYGGLLISNAFGSLMAAGILSRLDGKMGIRGWRWLFYIEGAITICIGFFAIWALPDYPHNTRWLSPAQKRLAQVRLAEDAGEADEDAANESVMHGLKEALKDPKVYIFAIMTCSQLLGLSFVNFFPTLTATLGFNTTISLLLAAPPWIFATIVCCVNAWHADRTGERYFHIAGPWWGVIVGYIIGLSTPSVGGRYVGMFLMASGYAGFALTLVWVSNAIPRPPSKRSASMGIVNGFGNLGNLIGSYAWKADWGPDYHPSMIIGIASLSLSSVLALVIRFMLVAENKALERDQLKNLTPDERQRIEDAAKLEGLTMKEALERKRGFRYLY</sequence>
<gene>
    <name evidence="1" type="ORF">NM688_g3016</name>
</gene>
<name>A0ACC1T7C9_9APHY</name>
<proteinExistence type="predicted"/>
<evidence type="ECO:0000313" key="1">
    <source>
        <dbReference type="EMBL" id="KAJ3554618.1"/>
    </source>
</evidence>